<evidence type="ECO:0000313" key="1">
    <source>
        <dbReference type="EMBL" id="NRT88916.1"/>
    </source>
</evidence>
<comment type="caution">
    <text evidence="1">The sequence shown here is derived from an EMBL/GenBank/DDBJ whole genome shotgun (WGS) entry which is preliminary data.</text>
</comment>
<proteinExistence type="predicted"/>
<accession>A0AAX0B1I0</accession>
<gene>
    <name evidence="1" type="ORF">B0H41_002595</name>
</gene>
<organism evidence="1 2">
    <name type="scientific">Clostridium beijerinckii</name>
    <name type="common">Clostridium MP</name>
    <dbReference type="NCBI Taxonomy" id="1520"/>
    <lineage>
        <taxon>Bacteria</taxon>
        <taxon>Bacillati</taxon>
        <taxon>Bacillota</taxon>
        <taxon>Clostridia</taxon>
        <taxon>Eubacteriales</taxon>
        <taxon>Clostridiaceae</taxon>
        <taxon>Clostridium</taxon>
    </lineage>
</organism>
<name>A0AAX0B1I0_CLOBE</name>
<reference evidence="1" key="2">
    <citation type="journal article" date="2022" name="Nat. Biotechnol.">
        <title>Carbon-negative production of acetone and isopropanol by gas fermentation at industrial pilot scale.</title>
        <authorList>
            <person name="Liew F.E."/>
            <person name="Nogle R."/>
            <person name="Abdalla T."/>
            <person name="Rasor B.J."/>
            <person name="Canter C."/>
            <person name="Jensen R.O."/>
            <person name="Wang L."/>
            <person name="Strutz J."/>
            <person name="Chirania P."/>
            <person name="De Tissera S."/>
            <person name="Mueller A.P."/>
            <person name="Ruan Z."/>
            <person name="Gao A."/>
            <person name="Tran L."/>
            <person name="Engle N.L."/>
            <person name="Bromley J.C."/>
            <person name="Daniell J."/>
            <person name="Conrado R."/>
            <person name="Tschaplinski T.J."/>
            <person name="Giannone R.J."/>
            <person name="Hettich R.L."/>
            <person name="Karim A.S."/>
            <person name="Simpson S.D."/>
            <person name="Brown S.D."/>
            <person name="Leang C."/>
            <person name="Jewett M.C."/>
            <person name="Kopke M."/>
        </authorList>
    </citation>
    <scope>NUCLEOTIDE SEQUENCE</scope>
    <source>
        <strain evidence="1">DJ080</strain>
    </source>
</reference>
<reference evidence="1" key="1">
    <citation type="submission" date="2020-05" db="EMBL/GenBank/DDBJ databases">
        <authorList>
            <person name="Brown S."/>
            <person name="Huntemann M."/>
            <person name="Clum A."/>
            <person name="Spunde A."/>
            <person name="Palaniappan K."/>
            <person name="Ritter S."/>
            <person name="Mikhailova N."/>
            <person name="Chen I.-M."/>
            <person name="Stamatis D."/>
            <person name="Reddy T."/>
            <person name="O'Malley R."/>
            <person name="Daum C."/>
            <person name="Shapiro N."/>
            <person name="Ivanova N."/>
            <person name="Kyrpides N."/>
            <person name="Woyke T."/>
        </authorList>
    </citation>
    <scope>NUCLEOTIDE SEQUENCE</scope>
    <source>
        <strain evidence="1">DJ080</strain>
    </source>
</reference>
<sequence length="315" mass="35942">MKDKFEQLSIEFNKLVEMNGVRFCIDIIQNYCNKHNLQGPDGIAGLLDYIKVVYDRKQLNSDNASVVKSFGETAYLFWALEKLGRSDLIDAVAKQMQSGWDFGETRGYKNEEANYFRSFEIELNVGLRLLEYNLDIKAGDEGEPDYIISSPELVLEVKAPGSKKGLFKCIIKAVKQIEKYGIKGVVVVVLDHIVSRNIIRNPAVNLDAEIVDLICSALPTDDKYSTIGVIVEWVDWEECENGSIVQAIMPASKKNIHNEELMELIIEAELRKDSEKPKIIFYESQNYFPYDCYKLEDIDPSSDGGQFYEKYLNKL</sequence>
<evidence type="ECO:0008006" key="3">
    <source>
        <dbReference type="Google" id="ProtNLM"/>
    </source>
</evidence>
<dbReference type="RefSeq" id="WP_173711040.1">
    <property type="nucleotide sequence ID" value="NZ_JABSWW010000001.1"/>
</dbReference>
<dbReference type="EMBL" id="JABSWW010000001">
    <property type="protein sequence ID" value="NRT88916.1"/>
    <property type="molecule type" value="Genomic_DNA"/>
</dbReference>
<protein>
    <recommendedName>
        <fullName evidence="3">Restriction endonuclease</fullName>
    </recommendedName>
</protein>
<evidence type="ECO:0000313" key="2">
    <source>
        <dbReference type="Proteomes" id="UP001193748"/>
    </source>
</evidence>
<dbReference type="AlphaFoldDB" id="A0AAX0B1I0"/>
<dbReference type="Proteomes" id="UP001193748">
    <property type="component" value="Unassembled WGS sequence"/>
</dbReference>